<dbReference type="EMBL" id="JAEVLS010000005">
    <property type="protein sequence ID" value="MBM0107391.1"/>
    <property type="molecule type" value="Genomic_DNA"/>
</dbReference>
<keyword evidence="2" id="KW-1185">Reference proteome</keyword>
<accession>A0ABS1X2F4</accession>
<organism evidence="1 2">
    <name type="scientific">Steroidobacter gossypii</name>
    <dbReference type="NCBI Taxonomy" id="2805490"/>
    <lineage>
        <taxon>Bacteria</taxon>
        <taxon>Pseudomonadati</taxon>
        <taxon>Pseudomonadota</taxon>
        <taxon>Gammaproteobacteria</taxon>
        <taxon>Steroidobacterales</taxon>
        <taxon>Steroidobacteraceae</taxon>
        <taxon>Steroidobacter</taxon>
    </lineage>
</organism>
<sequence length="227" mass="25156">MAEPTEFLLAFRLAGSIRRSNHAESTAGALKDQRMGCRLTIPETDGVTRMRIETSAGLVEVLNEPTYRFGSTDNARSYSFARNLADESRPSSIHGLILDGSPIAVFGRGGGASGVHERSLVYVEGLLYLAVGDCVVCIDPKPFSFKWMLQTDSATCFGVHFDERHRALISHGELEISRFSSDGNLMWSVSGEDIFTGRFSLHPEYVEAIDWNDRVYRFSYDNGNLCA</sequence>
<proteinExistence type="predicted"/>
<dbReference type="InterPro" id="IPR011047">
    <property type="entry name" value="Quinoprotein_ADH-like_sf"/>
</dbReference>
<evidence type="ECO:0000313" key="1">
    <source>
        <dbReference type="EMBL" id="MBM0107391.1"/>
    </source>
</evidence>
<comment type="caution">
    <text evidence="1">The sequence shown here is derived from an EMBL/GenBank/DDBJ whole genome shotgun (WGS) entry which is preliminary data.</text>
</comment>
<dbReference type="Proteomes" id="UP000661077">
    <property type="component" value="Unassembled WGS sequence"/>
</dbReference>
<protein>
    <submittedName>
        <fullName evidence="1">Uncharacterized protein</fullName>
    </submittedName>
</protein>
<dbReference type="SUPFAM" id="SSF50998">
    <property type="entry name" value="Quinoprotein alcohol dehydrogenase-like"/>
    <property type="match status" value="1"/>
</dbReference>
<reference evidence="1 2" key="1">
    <citation type="journal article" date="2021" name="Int. J. Syst. Evol. Microbiol.">
        <title>Steroidobacter gossypii sp. nov., isolated from soil of cotton cropping field.</title>
        <authorList>
            <person name="Huang R."/>
            <person name="Yang S."/>
            <person name="Zhen C."/>
            <person name="Liu W."/>
        </authorList>
    </citation>
    <scope>NUCLEOTIDE SEQUENCE [LARGE SCALE GENOMIC DNA]</scope>
    <source>
        <strain evidence="1 2">S1-65</strain>
    </source>
</reference>
<gene>
    <name evidence="1" type="ORF">JM946_21845</name>
</gene>
<name>A0ABS1X2F4_9GAMM</name>
<evidence type="ECO:0000313" key="2">
    <source>
        <dbReference type="Proteomes" id="UP000661077"/>
    </source>
</evidence>
<dbReference type="RefSeq" id="WP_203169503.1">
    <property type="nucleotide sequence ID" value="NZ_JAEVLS010000005.1"/>
</dbReference>